<dbReference type="RefSeq" id="WP_153975167.1">
    <property type="nucleotide sequence ID" value="NZ_CP039268.1"/>
</dbReference>
<dbReference type="EMBL" id="CP039268">
    <property type="protein sequence ID" value="QGU32973.1"/>
    <property type="molecule type" value="Genomic_DNA"/>
</dbReference>
<reference evidence="2 3" key="1">
    <citation type="submission" date="2019-12" db="EMBL/GenBank/DDBJ databases">
        <title>The complete genome of the thermophilic, anoxygenic phototrophic gammaproteobacterium Thermochromatium tepidum.</title>
        <authorList>
            <person name="Sattley W.M."/>
            <person name="Swingley W.D."/>
            <person name="Burchell B.M."/>
            <person name="Gurbani S.A."/>
            <person name="Kujawa C.M."/>
            <person name="Nuccio D.A."/>
            <person name="Schladweiler J."/>
            <person name="Shaffer K.N."/>
            <person name="Stokes L.M."/>
            <person name="Touchman J.W."/>
            <person name="Blankenship R.E."/>
            <person name="Madigan M.T."/>
        </authorList>
    </citation>
    <scope>NUCLEOTIDE SEQUENCE [LARGE SCALE GENOMIC DNA]</scope>
    <source>
        <strain evidence="2 3">ATCC 43061</strain>
    </source>
</reference>
<dbReference type="Proteomes" id="UP000426424">
    <property type="component" value="Chromosome"/>
</dbReference>
<sequence length="86" mass="9624">MLGEAGAGRGPLCPGEPRSQGNDRRSRDELKANPPDAVIITTQWRAADIVMEMRREGIAAKQILLEHQGRLIDFWHDPHPYALPPM</sequence>
<proteinExistence type="predicted"/>
<evidence type="ECO:0000313" key="2">
    <source>
        <dbReference type="EMBL" id="QGU32973.1"/>
    </source>
</evidence>
<organism evidence="2 3">
    <name type="scientific">Thermochromatium tepidum ATCC 43061</name>
    <dbReference type="NCBI Taxonomy" id="316276"/>
    <lineage>
        <taxon>Bacteria</taxon>
        <taxon>Pseudomonadati</taxon>
        <taxon>Pseudomonadota</taxon>
        <taxon>Gammaproteobacteria</taxon>
        <taxon>Chromatiales</taxon>
        <taxon>Chromatiaceae</taxon>
        <taxon>Thermochromatium</taxon>
    </lineage>
</organism>
<name>A0A6I6E8I3_THETI</name>
<evidence type="ECO:0000313" key="3">
    <source>
        <dbReference type="Proteomes" id="UP000426424"/>
    </source>
</evidence>
<feature type="region of interest" description="Disordered" evidence="1">
    <location>
        <begin position="1"/>
        <end position="34"/>
    </location>
</feature>
<dbReference type="AlphaFoldDB" id="A0A6I6E8I3"/>
<keyword evidence="3" id="KW-1185">Reference proteome</keyword>
<feature type="compositionally biased region" description="Basic and acidic residues" evidence="1">
    <location>
        <begin position="21"/>
        <end position="31"/>
    </location>
</feature>
<accession>A0A6I6E8I3</accession>
<dbReference type="KEGG" id="ttp:E6P07_08245"/>
<protein>
    <submittedName>
        <fullName evidence="2">Uncharacterized protein</fullName>
    </submittedName>
</protein>
<evidence type="ECO:0000256" key="1">
    <source>
        <dbReference type="SAM" id="MobiDB-lite"/>
    </source>
</evidence>
<gene>
    <name evidence="2" type="ORF">E6P07_08245</name>
</gene>